<dbReference type="PANTHER" id="PTHR39217:SF1">
    <property type="entry name" value="GLUTATHIONE SYNTHETASE"/>
    <property type="match status" value="1"/>
</dbReference>
<dbReference type="EMBL" id="BNCD01000015">
    <property type="protein sequence ID" value="GHH84132.1"/>
    <property type="molecule type" value="Genomic_DNA"/>
</dbReference>
<name>A0A919L527_9ACTN</name>
<keyword evidence="3" id="KW-1185">Reference proteome</keyword>
<dbReference type="AlphaFoldDB" id="A0A919L527"/>
<reference evidence="2" key="1">
    <citation type="journal article" date="2014" name="Int. J. Syst. Evol. Microbiol.">
        <title>Complete genome sequence of Corynebacterium casei LMG S-19264T (=DSM 44701T), isolated from a smear-ripened cheese.</title>
        <authorList>
            <consortium name="US DOE Joint Genome Institute (JGI-PGF)"/>
            <person name="Walter F."/>
            <person name="Albersmeier A."/>
            <person name="Kalinowski J."/>
            <person name="Ruckert C."/>
        </authorList>
    </citation>
    <scope>NUCLEOTIDE SEQUENCE</scope>
    <source>
        <strain evidence="2">JCM 5069</strain>
    </source>
</reference>
<dbReference type="SUPFAM" id="SSF56059">
    <property type="entry name" value="Glutathione synthetase ATP-binding domain-like"/>
    <property type="match status" value="1"/>
</dbReference>
<feature type="region of interest" description="Disordered" evidence="1">
    <location>
        <begin position="124"/>
        <end position="148"/>
    </location>
</feature>
<evidence type="ECO:0000256" key="1">
    <source>
        <dbReference type="SAM" id="MobiDB-lite"/>
    </source>
</evidence>
<proteinExistence type="predicted"/>
<accession>A0A919L527</accession>
<evidence type="ECO:0008006" key="4">
    <source>
        <dbReference type="Google" id="ProtNLM"/>
    </source>
</evidence>
<dbReference type="RefSeq" id="WP_373317044.1">
    <property type="nucleotide sequence ID" value="NZ_BNCD01000015.1"/>
</dbReference>
<comment type="caution">
    <text evidence="2">The sequence shown here is derived from an EMBL/GenBank/DDBJ whole genome shotgun (WGS) entry which is preliminary data.</text>
</comment>
<reference evidence="2" key="2">
    <citation type="submission" date="2020-09" db="EMBL/GenBank/DDBJ databases">
        <authorList>
            <person name="Sun Q."/>
            <person name="Ohkuma M."/>
        </authorList>
    </citation>
    <scope>NUCLEOTIDE SEQUENCE</scope>
    <source>
        <strain evidence="2">JCM 5069</strain>
    </source>
</reference>
<evidence type="ECO:0000313" key="2">
    <source>
        <dbReference type="EMBL" id="GHH84132.1"/>
    </source>
</evidence>
<evidence type="ECO:0000313" key="3">
    <source>
        <dbReference type="Proteomes" id="UP000603708"/>
    </source>
</evidence>
<gene>
    <name evidence="2" type="ORF">GCM10018793_47710</name>
</gene>
<organism evidence="2 3">
    <name type="scientific">Streptomyces sulfonofaciens</name>
    <dbReference type="NCBI Taxonomy" id="68272"/>
    <lineage>
        <taxon>Bacteria</taxon>
        <taxon>Bacillati</taxon>
        <taxon>Actinomycetota</taxon>
        <taxon>Actinomycetes</taxon>
        <taxon>Kitasatosporales</taxon>
        <taxon>Streptomycetaceae</taxon>
        <taxon>Streptomyces</taxon>
    </lineage>
</organism>
<dbReference type="InterPro" id="IPR053191">
    <property type="entry name" value="DcsG_Biosynth_Enzyme"/>
</dbReference>
<dbReference type="Proteomes" id="UP000603708">
    <property type="component" value="Unassembled WGS sequence"/>
</dbReference>
<sequence>MIPARSRIALVTCRPQPGVRVDPDLPGLWRALGEAGAEADAVCWDDPAIDWASYDLAVIRSTWDYTWRTDAFTAWADRCGALTRLVNPPQVVRWNTDKRYLGDLAAAGVPVVRTRYLSPEDIAAGARPWEPGEPGNWKGPEEPGEPDGGEYVIKPTAGAGGRYAARYRTADPGAAEAAGQHLARLAADGLTAMVQPYVRRIDTTGERALLFFGGRLLHAIRKGAVLVPQTAYDAKKNAHPDPRPWEPTRAELDVAERALAAVPGAPELLYARVDLVDGADGRPRVMELELVEPNLFLSVHPGSLSQVVEGVLKAAAVIRPH</sequence>
<protein>
    <recommendedName>
        <fullName evidence="4">ATP-grasp domain-containing protein</fullName>
    </recommendedName>
</protein>
<dbReference type="PANTHER" id="PTHR39217">
    <property type="match status" value="1"/>
</dbReference>